<comment type="similarity">
    <text evidence="1">Belongs to the bacterial solute-binding protein 3 family.</text>
</comment>
<evidence type="ECO:0000313" key="5">
    <source>
        <dbReference type="Proteomes" id="UP001305928"/>
    </source>
</evidence>
<evidence type="ECO:0000313" key="4">
    <source>
        <dbReference type="EMBL" id="WPC04835.1"/>
    </source>
</evidence>
<keyword evidence="5" id="KW-1185">Reference proteome</keyword>
<dbReference type="SUPFAM" id="SSF53850">
    <property type="entry name" value="Periplasmic binding protein-like II"/>
    <property type="match status" value="1"/>
</dbReference>
<dbReference type="Gene3D" id="3.40.190.10">
    <property type="entry name" value="Periplasmic binding protein-like II"/>
    <property type="match status" value="2"/>
</dbReference>
<dbReference type="Proteomes" id="UP001305928">
    <property type="component" value="Chromosome"/>
</dbReference>
<evidence type="ECO:0000259" key="3">
    <source>
        <dbReference type="SMART" id="SM00062"/>
    </source>
</evidence>
<dbReference type="Pfam" id="PF00497">
    <property type="entry name" value="SBP_bac_3"/>
    <property type="match status" value="1"/>
</dbReference>
<organism evidence="4 5">
    <name type="scientific">Pseudomonas benzenivorans</name>
    <dbReference type="NCBI Taxonomy" id="556533"/>
    <lineage>
        <taxon>Bacteria</taxon>
        <taxon>Pseudomonadati</taxon>
        <taxon>Pseudomonadota</taxon>
        <taxon>Gammaproteobacteria</taxon>
        <taxon>Pseudomonadales</taxon>
        <taxon>Pseudomonadaceae</taxon>
        <taxon>Pseudomonas</taxon>
    </lineage>
</organism>
<dbReference type="EMBL" id="CP137892">
    <property type="protein sequence ID" value="WPC04835.1"/>
    <property type="molecule type" value="Genomic_DNA"/>
</dbReference>
<accession>A0ABZ0PWF7</accession>
<keyword evidence="2" id="KW-0732">Signal</keyword>
<dbReference type="PANTHER" id="PTHR35936">
    <property type="entry name" value="MEMBRANE-BOUND LYTIC MUREIN TRANSGLYCOSYLASE F"/>
    <property type="match status" value="1"/>
</dbReference>
<dbReference type="PANTHER" id="PTHR35936:SF25">
    <property type="entry name" value="ABC TRANSPORTER SUBSTRATE-BINDING PROTEIN"/>
    <property type="match status" value="1"/>
</dbReference>
<feature type="domain" description="Solute-binding protein family 3/N-terminal" evidence="3">
    <location>
        <begin position="15"/>
        <end position="216"/>
    </location>
</feature>
<evidence type="ECO:0000256" key="1">
    <source>
        <dbReference type="ARBA" id="ARBA00010333"/>
    </source>
</evidence>
<evidence type="ECO:0000256" key="2">
    <source>
        <dbReference type="ARBA" id="ARBA00022729"/>
    </source>
</evidence>
<dbReference type="SMART" id="SM00062">
    <property type="entry name" value="PBPb"/>
    <property type="match status" value="1"/>
</dbReference>
<protein>
    <submittedName>
        <fullName evidence="4">Transporter substrate-binding domain-containing protein</fullName>
    </submittedName>
</protein>
<sequence length="218" mass="24995">MASPWPPFNDSSLHNNGLASDLVSTALAKAGYATHYAEVPWARAVKGLRQGRYDVLINAWYSDERSRFGYFSRPYLVNRISFLRRKGEALEFRRLADLYPYRIAVMRDYAYSHAFDHDRQLTKVTVSSFQSGARMVSAGRVDLMLEDEFVARWHLGRTLQDIRDGLEFVPQPLSENGLHILVSLERPDHQRIAEVFDQAIAAMREDGSYAAVLRRHGF</sequence>
<proteinExistence type="inferred from homology"/>
<dbReference type="InterPro" id="IPR001638">
    <property type="entry name" value="Solute-binding_3/MltF_N"/>
</dbReference>
<reference evidence="4 5" key="1">
    <citation type="submission" date="2023-11" db="EMBL/GenBank/DDBJ databases">
        <title>Complete genome of Pseudomonas benzenivorans BA3361.</title>
        <authorList>
            <person name="Shin S.Y."/>
            <person name="Song J."/>
            <person name="Kang H."/>
        </authorList>
    </citation>
    <scope>NUCLEOTIDE SEQUENCE [LARGE SCALE GENOMIC DNA]</scope>
    <source>
        <strain evidence="4 5">HNIBRBA3361</strain>
    </source>
</reference>
<gene>
    <name evidence="4" type="ORF">SBP02_19080</name>
</gene>
<name>A0ABZ0PWF7_9PSED</name>